<accession>A0A4V1IPM1</accession>
<evidence type="ECO:0000256" key="1">
    <source>
        <dbReference type="SAM" id="MobiDB-lite"/>
    </source>
</evidence>
<feature type="region of interest" description="Disordered" evidence="1">
    <location>
        <begin position="375"/>
        <end position="451"/>
    </location>
</feature>
<feature type="region of interest" description="Disordered" evidence="1">
    <location>
        <begin position="170"/>
        <end position="209"/>
    </location>
</feature>
<organism evidence="2 3">
    <name type="scientific">Blyttiomyces helicus</name>
    <dbReference type="NCBI Taxonomy" id="388810"/>
    <lineage>
        <taxon>Eukaryota</taxon>
        <taxon>Fungi</taxon>
        <taxon>Fungi incertae sedis</taxon>
        <taxon>Chytridiomycota</taxon>
        <taxon>Chytridiomycota incertae sedis</taxon>
        <taxon>Chytridiomycetes</taxon>
        <taxon>Chytridiomycetes incertae sedis</taxon>
        <taxon>Blyttiomyces</taxon>
    </lineage>
</organism>
<feature type="compositionally biased region" description="Basic and acidic residues" evidence="1">
    <location>
        <begin position="182"/>
        <end position="195"/>
    </location>
</feature>
<feature type="region of interest" description="Disordered" evidence="1">
    <location>
        <begin position="1"/>
        <end position="21"/>
    </location>
</feature>
<proteinExistence type="predicted"/>
<reference evidence="3" key="1">
    <citation type="journal article" date="2018" name="Nat. Microbiol.">
        <title>Leveraging single-cell genomics to expand the fungal tree of life.</title>
        <authorList>
            <person name="Ahrendt S.R."/>
            <person name="Quandt C.A."/>
            <person name="Ciobanu D."/>
            <person name="Clum A."/>
            <person name="Salamov A."/>
            <person name="Andreopoulos B."/>
            <person name="Cheng J.F."/>
            <person name="Woyke T."/>
            <person name="Pelin A."/>
            <person name="Henrissat B."/>
            <person name="Reynolds N.K."/>
            <person name="Benny G.L."/>
            <person name="Smith M.E."/>
            <person name="James T.Y."/>
            <person name="Grigoriev I.V."/>
        </authorList>
    </citation>
    <scope>NUCLEOTIDE SEQUENCE [LARGE SCALE GENOMIC DNA]</scope>
</reference>
<protein>
    <submittedName>
        <fullName evidence="2">Uncharacterized protein</fullName>
    </submittedName>
</protein>
<evidence type="ECO:0000313" key="3">
    <source>
        <dbReference type="Proteomes" id="UP000269721"/>
    </source>
</evidence>
<name>A0A4V1IPM1_9FUNG</name>
<gene>
    <name evidence="2" type="ORF">BDK51DRAFT_49666</name>
</gene>
<dbReference type="AlphaFoldDB" id="A0A4V1IPM1"/>
<keyword evidence="3" id="KW-1185">Reference proteome</keyword>
<dbReference type="Proteomes" id="UP000269721">
    <property type="component" value="Unassembled WGS sequence"/>
</dbReference>
<evidence type="ECO:0000313" key="2">
    <source>
        <dbReference type="EMBL" id="RKO83537.1"/>
    </source>
</evidence>
<feature type="compositionally biased region" description="Low complexity" evidence="1">
    <location>
        <begin position="196"/>
        <end position="207"/>
    </location>
</feature>
<feature type="compositionally biased region" description="Polar residues" evidence="1">
    <location>
        <begin position="389"/>
        <end position="412"/>
    </location>
</feature>
<dbReference type="EMBL" id="ML001125">
    <property type="protein sequence ID" value="RKO83537.1"/>
    <property type="molecule type" value="Genomic_DNA"/>
</dbReference>
<sequence length="451" mass="49796">MRRTPREQELPDCFEDSAQRERPVSMGLMVAAALQRAAGSFRPLSKVGHAVETSTRSLEDHACPCRSGFVTRTPVADPSQEFDGLSGTRTGAIKLEDETFELRAPWPTWKPNSSTDFLSFSVGREDRSMMEGTDRGQAADRGIGRAIRNRSGILTLLTFDDLVRSSVRPSFTQSDTESCQEEDVHRPSLERDPSSSKDPSSSESSMSGQALWVQRRIDIRKTPREVISFEKSVAKRPYGLEEDSRPNICKTTLRFSTDPLLSTSSHSSQTPKVRRRPTPKLRIDLHPATAPRPSFSGLGVFAVVRKIDLDLAPKTKSLEVFLGGREKCEGGRGSWRRSRAWAAHRLQGTNEEKSWKVQRRKGECSSDACTASAKDCTKPSRTMDAPPEMSNTAATTGLGPTSNDRSRSNNPSCRKANHCIARPTGSGLEIPSHARTSSLFRAHPPLSTDRV</sequence>